<evidence type="ECO:0000256" key="1">
    <source>
        <dbReference type="PROSITE-ProRule" id="PRU00023"/>
    </source>
</evidence>
<feature type="region of interest" description="Disordered" evidence="2">
    <location>
        <begin position="265"/>
        <end position="325"/>
    </location>
</feature>
<feature type="compositionally biased region" description="Polar residues" evidence="2">
    <location>
        <begin position="196"/>
        <end position="207"/>
    </location>
</feature>
<dbReference type="Proteomes" id="UP000005237">
    <property type="component" value="Unassembled WGS sequence"/>
</dbReference>
<dbReference type="Gene3D" id="1.25.40.20">
    <property type="entry name" value="Ankyrin repeat-containing domain"/>
    <property type="match status" value="1"/>
</dbReference>
<evidence type="ECO:0000256" key="2">
    <source>
        <dbReference type="SAM" id="MobiDB-lite"/>
    </source>
</evidence>
<dbReference type="AlphaFoldDB" id="A0A8R1HV59"/>
<keyword evidence="4" id="KW-1185">Reference proteome</keyword>
<feature type="region of interest" description="Disordered" evidence="2">
    <location>
        <begin position="89"/>
        <end position="132"/>
    </location>
</feature>
<dbReference type="PROSITE" id="PS50088">
    <property type="entry name" value="ANK_REPEAT"/>
    <property type="match status" value="1"/>
</dbReference>
<organism evidence="3 4">
    <name type="scientific">Caenorhabditis japonica</name>
    <dbReference type="NCBI Taxonomy" id="281687"/>
    <lineage>
        <taxon>Eukaryota</taxon>
        <taxon>Metazoa</taxon>
        <taxon>Ecdysozoa</taxon>
        <taxon>Nematoda</taxon>
        <taxon>Chromadorea</taxon>
        <taxon>Rhabditida</taxon>
        <taxon>Rhabditina</taxon>
        <taxon>Rhabditomorpha</taxon>
        <taxon>Rhabditoidea</taxon>
        <taxon>Rhabditidae</taxon>
        <taxon>Peloderinae</taxon>
        <taxon>Caenorhabditis</taxon>
    </lineage>
</organism>
<reference evidence="4" key="1">
    <citation type="submission" date="2010-08" db="EMBL/GenBank/DDBJ databases">
        <authorList>
            <consortium name="Caenorhabditis japonica Sequencing Consortium"/>
            <person name="Wilson R.K."/>
        </authorList>
    </citation>
    <scope>NUCLEOTIDE SEQUENCE [LARGE SCALE GENOMIC DNA]</scope>
    <source>
        <strain evidence="4">DF5081</strain>
    </source>
</reference>
<evidence type="ECO:0000313" key="3">
    <source>
        <dbReference type="EnsemblMetazoa" id="CJA09474a.1"/>
    </source>
</evidence>
<dbReference type="GO" id="GO:0045597">
    <property type="term" value="P:positive regulation of cell differentiation"/>
    <property type="evidence" value="ECO:0007669"/>
    <property type="project" value="TreeGrafter"/>
</dbReference>
<keyword evidence="1" id="KW-0040">ANK repeat</keyword>
<sequence>MTTVVPKGNCLVARAIPSENPSADHLNDLFGKLALTGVENQRSVNKFESQHTVSPADFRTIQNIRSSALAGKTKTSKFQIGDKLFSDLTPNSKSSKKIEKEKAELKKKEVEKEDKIPMSQKKNAESDGVLLGRGPVHNVRVSTGHHPYNRDVSGPSAYGIAAQTNITDLSAFSGYGGGYECGSTWSLSPDTTIGSISASTTPDTVLSSEGYGSASPPQHSPKDSLQSPFSEISIENSRVLTAENNELPESLQDFILQYSNQYTKEENIRGRPPSADSGVSSPMSARSAPYASPHVPQGTCSSPTTPPSNQTRLSPRSNENATTAKQRLHATIPEADLATGFHWACTTWKNVFSNRDADGDTPLHIVTAHNDLGKIYALCETLRKTMNESDDNVFTVSNNFGETPLYFAVLQRSVQVVEYLLELGSSPNANSSRAAGNSALHFAASRGLISIVKALTSCREIRINITNVAGQTPLLCAVKMHGMMDEHTEQKIDNREIIEKLIKMGADPTIAETSTGKNVVHYAVDKMDVQLLDFLQTVVNEDTFTELANLSDFSGDTAVDLLCSPTEKEDTDNHVRESLYIRLLASGAVGNKSRV</sequence>
<dbReference type="InterPro" id="IPR002110">
    <property type="entry name" value="Ankyrin_rpt"/>
</dbReference>
<dbReference type="PROSITE" id="PS50297">
    <property type="entry name" value="ANK_REP_REGION"/>
    <property type="match status" value="1"/>
</dbReference>
<proteinExistence type="predicted"/>
<dbReference type="Pfam" id="PF00023">
    <property type="entry name" value="Ank"/>
    <property type="match status" value="1"/>
</dbReference>
<dbReference type="InterPro" id="IPR028320">
    <property type="entry name" value="iASPP"/>
</dbReference>
<name>A0A8R1HV59_CAEJA</name>
<dbReference type="Pfam" id="PF12796">
    <property type="entry name" value="Ank_2"/>
    <property type="match status" value="1"/>
</dbReference>
<feature type="repeat" description="ANK" evidence="1">
    <location>
        <begin position="400"/>
        <end position="432"/>
    </location>
</feature>
<dbReference type="GO" id="GO:0006357">
    <property type="term" value="P:regulation of transcription by RNA polymerase II"/>
    <property type="evidence" value="ECO:0007669"/>
    <property type="project" value="TreeGrafter"/>
</dbReference>
<reference evidence="3" key="2">
    <citation type="submission" date="2022-06" db="UniProtKB">
        <authorList>
            <consortium name="EnsemblMetazoa"/>
        </authorList>
    </citation>
    <scope>IDENTIFICATION</scope>
    <source>
        <strain evidence="3">DF5081</strain>
    </source>
</reference>
<dbReference type="PANTHER" id="PTHR24164:SF4">
    <property type="entry name" value="RELA-ASSOCIATED INHIBITOR"/>
    <property type="match status" value="1"/>
</dbReference>
<dbReference type="InterPro" id="IPR036770">
    <property type="entry name" value="Ankyrin_rpt-contain_sf"/>
</dbReference>
<evidence type="ECO:0000313" key="4">
    <source>
        <dbReference type="Proteomes" id="UP000005237"/>
    </source>
</evidence>
<dbReference type="EnsemblMetazoa" id="CJA09474a.1">
    <property type="protein sequence ID" value="CJA09474a.1"/>
    <property type="gene ID" value="WBGene00128679"/>
</dbReference>
<dbReference type="SMART" id="SM00248">
    <property type="entry name" value="ANK"/>
    <property type="match status" value="5"/>
</dbReference>
<dbReference type="PANTHER" id="PTHR24164">
    <property type="entry name" value="RELA-ASSOCIATED INHIBITOR"/>
    <property type="match status" value="1"/>
</dbReference>
<feature type="region of interest" description="Disordered" evidence="2">
    <location>
        <begin position="196"/>
        <end position="228"/>
    </location>
</feature>
<feature type="compositionally biased region" description="Basic and acidic residues" evidence="2">
    <location>
        <begin position="96"/>
        <end position="116"/>
    </location>
</feature>
<protein>
    <submittedName>
        <fullName evidence="3">ANK_REP_REGION domain-containing protein</fullName>
    </submittedName>
</protein>
<accession>A0A8R1HV59</accession>
<dbReference type="SUPFAM" id="SSF48403">
    <property type="entry name" value="Ankyrin repeat"/>
    <property type="match status" value="1"/>
</dbReference>
<feature type="compositionally biased region" description="Polar residues" evidence="2">
    <location>
        <begin position="298"/>
        <end position="325"/>
    </location>
</feature>